<keyword evidence="10" id="KW-1185">Reference proteome</keyword>
<protein>
    <recommendedName>
        <fullName evidence="5">Elongator complex protein 5</fullName>
    </recommendedName>
</protein>
<dbReference type="PANTHER" id="PTHR15641">
    <property type="entry name" value="ELONGATOR COMPLEX PROTEIN 5"/>
    <property type="match status" value="1"/>
</dbReference>
<feature type="compositionally biased region" description="Acidic residues" evidence="9">
    <location>
        <begin position="320"/>
        <end position="336"/>
    </location>
</feature>
<name>A0ABM5EJH7_9SAUR</name>
<evidence type="ECO:0000256" key="1">
    <source>
        <dbReference type="ARBA" id="ARBA00004123"/>
    </source>
</evidence>
<organism evidence="10 11">
    <name type="scientific">Pogona vitticeps</name>
    <name type="common">central bearded dragon</name>
    <dbReference type="NCBI Taxonomy" id="103695"/>
    <lineage>
        <taxon>Eukaryota</taxon>
        <taxon>Metazoa</taxon>
        <taxon>Chordata</taxon>
        <taxon>Craniata</taxon>
        <taxon>Vertebrata</taxon>
        <taxon>Euteleostomi</taxon>
        <taxon>Lepidosauria</taxon>
        <taxon>Squamata</taxon>
        <taxon>Bifurcata</taxon>
        <taxon>Unidentata</taxon>
        <taxon>Episquamata</taxon>
        <taxon>Toxicofera</taxon>
        <taxon>Iguania</taxon>
        <taxon>Acrodonta</taxon>
        <taxon>Agamidae</taxon>
        <taxon>Amphibolurinae</taxon>
        <taxon>Pogona</taxon>
    </lineage>
</organism>
<evidence type="ECO:0000256" key="8">
    <source>
        <dbReference type="ARBA" id="ARBA00023242"/>
    </source>
</evidence>
<comment type="pathway">
    <text evidence="3">tRNA modification; 5-methoxycarbonylmethyl-2-thiouridine-tRNA biosynthesis.</text>
</comment>
<keyword evidence="8" id="KW-0539">Nucleus</keyword>
<dbReference type="Gene3D" id="3.40.50.300">
    <property type="entry name" value="P-loop containing nucleotide triphosphate hydrolases"/>
    <property type="match status" value="1"/>
</dbReference>
<evidence type="ECO:0000313" key="10">
    <source>
        <dbReference type="Proteomes" id="UP001652642"/>
    </source>
</evidence>
<gene>
    <name evidence="11" type="primary">ELP5</name>
</gene>
<evidence type="ECO:0000256" key="5">
    <source>
        <dbReference type="ARBA" id="ARBA00020264"/>
    </source>
</evidence>
<evidence type="ECO:0000256" key="6">
    <source>
        <dbReference type="ARBA" id="ARBA00022490"/>
    </source>
</evidence>
<feature type="region of interest" description="Disordered" evidence="9">
    <location>
        <begin position="247"/>
        <end position="267"/>
    </location>
</feature>
<evidence type="ECO:0000256" key="4">
    <source>
        <dbReference type="ARBA" id="ARBA00009567"/>
    </source>
</evidence>
<accession>A0ABM5EJH7</accession>
<evidence type="ECO:0000256" key="7">
    <source>
        <dbReference type="ARBA" id="ARBA00022694"/>
    </source>
</evidence>
<dbReference type="GeneID" id="110082309"/>
<proteinExistence type="inferred from homology"/>
<feature type="region of interest" description="Disordered" evidence="9">
    <location>
        <begin position="316"/>
        <end position="336"/>
    </location>
</feature>
<dbReference type="InterPro" id="IPR027417">
    <property type="entry name" value="P-loop_NTPase"/>
</dbReference>
<dbReference type="PANTHER" id="PTHR15641:SF1">
    <property type="entry name" value="ELONGATOR COMPLEX PROTEIN 5"/>
    <property type="match status" value="1"/>
</dbReference>
<dbReference type="Proteomes" id="UP001652642">
    <property type="component" value="Chromosome 6"/>
</dbReference>
<evidence type="ECO:0000313" key="11">
    <source>
        <dbReference type="RefSeq" id="XP_072833300.1"/>
    </source>
</evidence>
<comment type="subcellular location">
    <subcellularLocation>
        <location evidence="2">Cytoplasm</location>
    </subcellularLocation>
    <subcellularLocation>
        <location evidence="1">Nucleus</location>
    </subcellularLocation>
</comment>
<sequence>MKRRRCLGGRRKGAKAEGRRKRRRMLGELVAGGAEGLVLLQDSVTCEGRTLLKSFVAASAQRGELVHVFSFDTSEEEFKADFGTEITTRTLFHDAFRDPLGWAGEDGAVTLREFSASGLVARLVAQTSQGPLTVVLDSLSWLLLRLPFPSVCQLLAQLLRKSKAAGLKITRLVALLHGDLHQPGQLETLHALAHVVVSLKPEQETIHVGTCAPRVAVILDRRKGRKVTQKKQCFTILSGFALKDLGEPPTAGVSGEEGLEESKPAATADPTAHLTFNLHLSEAERRAKESVPLPYHFSEEKKLSLLQKPAGQAKIFYEPDAADDVDEEDPDDDLDV</sequence>
<dbReference type="RefSeq" id="XP_072833300.1">
    <property type="nucleotide sequence ID" value="XM_072977199.1"/>
</dbReference>
<evidence type="ECO:0000256" key="9">
    <source>
        <dbReference type="SAM" id="MobiDB-lite"/>
    </source>
</evidence>
<comment type="similarity">
    <text evidence="4">Belongs to the ELP5 family.</text>
</comment>
<reference evidence="11" key="1">
    <citation type="submission" date="2025-08" db="UniProtKB">
        <authorList>
            <consortium name="RefSeq"/>
        </authorList>
    </citation>
    <scope>IDENTIFICATION</scope>
</reference>
<dbReference type="InterPro" id="IPR019519">
    <property type="entry name" value="Elp5"/>
</dbReference>
<evidence type="ECO:0000256" key="3">
    <source>
        <dbReference type="ARBA" id="ARBA00005043"/>
    </source>
</evidence>
<dbReference type="CDD" id="cd19496">
    <property type="entry name" value="Elp5"/>
    <property type="match status" value="1"/>
</dbReference>
<keyword evidence="7" id="KW-0819">tRNA processing</keyword>
<dbReference type="Pfam" id="PF10483">
    <property type="entry name" value="Elong_Iki1"/>
    <property type="match status" value="1"/>
</dbReference>
<keyword evidence="6" id="KW-0963">Cytoplasm</keyword>
<evidence type="ECO:0000256" key="2">
    <source>
        <dbReference type="ARBA" id="ARBA00004496"/>
    </source>
</evidence>